<dbReference type="Pfam" id="PF06378">
    <property type="entry name" value="SSAP_Sak"/>
    <property type="match status" value="1"/>
</dbReference>
<evidence type="ECO:0000313" key="2">
    <source>
        <dbReference type="EMBL" id="GAF79109.1"/>
    </source>
</evidence>
<gene>
    <name evidence="2" type="ORF">S01H1_11410</name>
</gene>
<organism evidence="2">
    <name type="scientific">marine sediment metagenome</name>
    <dbReference type="NCBI Taxonomy" id="412755"/>
    <lineage>
        <taxon>unclassified sequences</taxon>
        <taxon>metagenomes</taxon>
        <taxon>ecological metagenomes</taxon>
    </lineage>
</organism>
<reference evidence="2" key="1">
    <citation type="journal article" date="2014" name="Front. Microbiol.">
        <title>High frequency of phylogenetically diverse reductive dehalogenase-homologous genes in deep subseafloor sedimentary metagenomes.</title>
        <authorList>
            <person name="Kawai M."/>
            <person name="Futagami T."/>
            <person name="Toyoda A."/>
            <person name="Takaki Y."/>
            <person name="Nishi S."/>
            <person name="Hori S."/>
            <person name="Arai W."/>
            <person name="Tsubouchi T."/>
            <person name="Morono Y."/>
            <person name="Uchiyama I."/>
            <person name="Ito T."/>
            <person name="Fujiyama A."/>
            <person name="Inagaki F."/>
            <person name="Takami H."/>
        </authorList>
    </citation>
    <scope>NUCLEOTIDE SEQUENCE</scope>
    <source>
        <strain evidence="2">Expedition CK06-06</strain>
    </source>
</reference>
<dbReference type="AlphaFoldDB" id="X0SDM5"/>
<protein>
    <recommendedName>
        <fullName evidence="1">SSAP RNA binding domain-containing protein</fullName>
    </recommendedName>
</protein>
<feature type="domain" description="SSAP RNA binding" evidence="1">
    <location>
        <begin position="9"/>
        <end position="141"/>
    </location>
</feature>
<name>X0SDM5_9ZZZZ</name>
<dbReference type="EMBL" id="BARS01005813">
    <property type="protein sequence ID" value="GAF79109.1"/>
    <property type="molecule type" value="Genomic_DNA"/>
</dbReference>
<accession>X0SDM5</accession>
<feature type="non-terminal residue" evidence="2">
    <location>
        <position position="176"/>
    </location>
</feature>
<comment type="caution">
    <text evidence="2">The sequence shown here is derived from an EMBL/GenBank/DDBJ whole genome shotgun (WGS) entry which is preliminary data.</text>
</comment>
<dbReference type="InterPro" id="IPR009425">
    <property type="entry name" value="DSRM_SSAP"/>
</dbReference>
<proteinExistence type="predicted"/>
<evidence type="ECO:0000259" key="1">
    <source>
        <dbReference type="Pfam" id="PF06378"/>
    </source>
</evidence>
<sequence length="176" mass="19716">MATQTKKSAFDKLSAVNVSAKVERKGQLSYLSWAHAWAYAKKLYPKLTRTVYETEDGMNYFSDGKTAWVKVGVTIDGVEYIDYLPIMNTSGRPKSIHLENITSFDVNTSIQRSTVKALALHGLGLSVYAGEDLMDTTPVVKKPKLINLEIEDDNWQKVIAWMIDNRDLGMPGIVKV</sequence>